<accession>A0A1Y3B7U9</accession>
<evidence type="ECO:0000256" key="2">
    <source>
        <dbReference type="ARBA" id="ARBA00022842"/>
    </source>
</evidence>
<dbReference type="SUPFAM" id="SSF81653">
    <property type="entry name" value="Calcium ATPase, transduction domain A"/>
    <property type="match status" value="1"/>
</dbReference>
<dbReference type="Gene3D" id="2.70.150.10">
    <property type="entry name" value="Calcium-transporting ATPase, cytoplasmic transduction domain A"/>
    <property type="match status" value="1"/>
</dbReference>
<dbReference type="OrthoDB" id="6503417at2759"/>
<evidence type="ECO:0000313" key="5">
    <source>
        <dbReference type="EMBL" id="OTF75686.1"/>
    </source>
</evidence>
<keyword evidence="2" id="KW-0460">Magnesium</keyword>
<dbReference type="InterPro" id="IPR001757">
    <property type="entry name" value="P_typ_ATPase"/>
</dbReference>
<evidence type="ECO:0000313" key="6">
    <source>
        <dbReference type="Proteomes" id="UP000194236"/>
    </source>
</evidence>
<dbReference type="GO" id="GO:0005886">
    <property type="term" value="C:plasma membrane"/>
    <property type="evidence" value="ECO:0007669"/>
    <property type="project" value="TreeGrafter"/>
</dbReference>
<dbReference type="GO" id="GO:0016887">
    <property type="term" value="F:ATP hydrolysis activity"/>
    <property type="evidence" value="ECO:0007669"/>
    <property type="project" value="InterPro"/>
</dbReference>
<dbReference type="Gene3D" id="1.20.1110.10">
    <property type="entry name" value="Calcium-transporting ATPase, transmembrane domain"/>
    <property type="match status" value="1"/>
</dbReference>
<dbReference type="GO" id="GO:0005524">
    <property type="term" value="F:ATP binding"/>
    <property type="evidence" value="ECO:0007669"/>
    <property type="project" value="InterPro"/>
</dbReference>
<evidence type="ECO:0000256" key="3">
    <source>
        <dbReference type="SAM" id="Phobius"/>
    </source>
</evidence>
<evidence type="ECO:0000259" key="4">
    <source>
        <dbReference type="Pfam" id="PF00122"/>
    </source>
</evidence>
<feature type="transmembrane region" description="Helical" evidence="3">
    <location>
        <begin position="146"/>
        <end position="169"/>
    </location>
</feature>
<comment type="caution">
    <text evidence="5">The sequence shown here is derived from an EMBL/GenBank/DDBJ whole genome shotgun (WGS) entry which is preliminary data.</text>
</comment>
<keyword evidence="3" id="KW-0812">Transmembrane</keyword>
<dbReference type="AlphaFoldDB" id="A0A1Y3B7U9"/>
<keyword evidence="3" id="KW-1133">Transmembrane helix</keyword>
<dbReference type="PANTHER" id="PTHR24093:SF369">
    <property type="entry name" value="CALCIUM-TRANSPORTING ATPASE"/>
    <property type="match status" value="1"/>
</dbReference>
<sequence length="179" mass="19933">MKIALQNRLEKEHKINVLRNGNIHEISTSDLVVGDICIIKYGDVIPADGILFEYNELRIDESSMTGESDLVAKCTDKDITMFAGKSILQCKLADLAVKIGYFGISIAIITIIMLIVRSCIVEFVIKQEKLSYKHIKEFFDHIITGITILVVAVPEGLPLAVSLSLAYSVKNLNHEKNEN</sequence>
<name>A0A1Y3B7U9_EURMA</name>
<feature type="domain" description="P-type ATPase A" evidence="4">
    <location>
        <begin position="13"/>
        <end position="98"/>
    </location>
</feature>
<dbReference type="PANTHER" id="PTHR24093">
    <property type="entry name" value="CATION TRANSPORTING ATPASE"/>
    <property type="match status" value="1"/>
</dbReference>
<dbReference type="GO" id="GO:0005388">
    <property type="term" value="F:P-type calcium transporter activity"/>
    <property type="evidence" value="ECO:0007669"/>
    <property type="project" value="TreeGrafter"/>
</dbReference>
<dbReference type="NCBIfam" id="TIGR01494">
    <property type="entry name" value="ATPase_P-type"/>
    <property type="match status" value="1"/>
</dbReference>
<dbReference type="GO" id="GO:0051480">
    <property type="term" value="P:regulation of cytosolic calcium ion concentration"/>
    <property type="evidence" value="ECO:0007669"/>
    <property type="project" value="TreeGrafter"/>
</dbReference>
<dbReference type="SUPFAM" id="SSF81665">
    <property type="entry name" value="Calcium ATPase, transmembrane domain M"/>
    <property type="match status" value="1"/>
</dbReference>
<dbReference type="GO" id="GO:0012505">
    <property type="term" value="C:endomembrane system"/>
    <property type="evidence" value="ECO:0007669"/>
    <property type="project" value="UniProtKB-SubCell"/>
</dbReference>
<dbReference type="Pfam" id="PF00122">
    <property type="entry name" value="E1-E2_ATPase"/>
    <property type="match status" value="1"/>
</dbReference>
<protein>
    <recommendedName>
        <fullName evidence="4">P-type ATPase A domain-containing protein</fullName>
    </recommendedName>
</protein>
<dbReference type="EMBL" id="MUJZ01040797">
    <property type="protein sequence ID" value="OTF75686.1"/>
    <property type="molecule type" value="Genomic_DNA"/>
</dbReference>
<keyword evidence="3" id="KW-0472">Membrane</keyword>
<comment type="subcellular location">
    <subcellularLocation>
        <location evidence="1">Endomembrane system</location>
        <topology evidence="1">Multi-pass membrane protein</topology>
    </subcellularLocation>
</comment>
<dbReference type="InterPro" id="IPR059000">
    <property type="entry name" value="ATPase_P-type_domA"/>
</dbReference>
<organism evidence="5 6">
    <name type="scientific">Euroglyphus maynei</name>
    <name type="common">Mayne's house dust mite</name>
    <dbReference type="NCBI Taxonomy" id="6958"/>
    <lineage>
        <taxon>Eukaryota</taxon>
        <taxon>Metazoa</taxon>
        <taxon>Ecdysozoa</taxon>
        <taxon>Arthropoda</taxon>
        <taxon>Chelicerata</taxon>
        <taxon>Arachnida</taxon>
        <taxon>Acari</taxon>
        <taxon>Acariformes</taxon>
        <taxon>Sarcoptiformes</taxon>
        <taxon>Astigmata</taxon>
        <taxon>Psoroptidia</taxon>
        <taxon>Analgoidea</taxon>
        <taxon>Pyroglyphidae</taxon>
        <taxon>Pyroglyphinae</taxon>
        <taxon>Euroglyphus</taxon>
    </lineage>
</organism>
<dbReference type="Proteomes" id="UP000194236">
    <property type="component" value="Unassembled WGS sequence"/>
</dbReference>
<proteinExistence type="predicted"/>
<dbReference type="InterPro" id="IPR008250">
    <property type="entry name" value="ATPase_P-typ_transduc_dom_A_sf"/>
</dbReference>
<feature type="transmembrane region" description="Helical" evidence="3">
    <location>
        <begin position="99"/>
        <end position="125"/>
    </location>
</feature>
<gene>
    <name evidence="5" type="ORF">BLA29_000456</name>
</gene>
<keyword evidence="6" id="KW-1185">Reference proteome</keyword>
<evidence type="ECO:0000256" key="1">
    <source>
        <dbReference type="ARBA" id="ARBA00004127"/>
    </source>
</evidence>
<dbReference type="InterPro" id="IPR023298">
    <property type="entry name" value="ATPase_P-typ_TM_dom_sf"/>
</dbReference>
<reference evidence="5 6" key="1">
    <citation type="submission" date="2017-03" db="EMBL/GenBank/DDBJ databases">
        <title>Genome Survey of Euroglyphus maynei.</title>
        <authorList>
            <person name="Arlian L.G."/>
            <person name="Morgan M.S."/>
            <person name="Rider S.D."/>
        </authorList>
    </citation>
    <scope>NUCLEOTIDE SEQUENCE [LARGE SCALE GENOMIC DNA]</scope>
    <source>
        <strain evidence="5">Arlian Lab</strain>
        <tissue evidence="5">Whole body</tissue>
    </source>
</reference>